<dbReference type="Proteomes" id="UP000007993">
    <property type="component" value="Unassembled WGS sequence"/>
</dbReference>
<dbReference type="PATRIC" id="fig|993517.3.peg.4685"/>
<evidence type="ECO:0000313" key="2">
    <source>
        <dbReference type="Proteomes" id="UP000007993"/>
    </source>
</evidence>
<proteinExistence type="predicted"/>
<reference evidence="1 2" key="1">
    <citation type="journal article" date="2013" name="Mar. Genomics">
        <title>Expression of sulfatases in Rhodopirellula baltica and the diversity of sulfatases in the genus Rhodopirellula.</title>
        <authorList>
            <person name="Wegner C.E."/>
            <person name="Richter-Heitmann T."/>
            <person name="Klindworth A."/>
            <person name="Klockow C."/>
            <person name="Richter M."/>
            <person name="Achstetter T."/>
            <person name="Glockner F.O."/>
            <person name="Harder J."/>
        </authorList>
    </citation>
    <scope>NUCLEOTIDE SEQUENCE [LARGE SCALE GENOMIC DNA]</scope>
    <source>
        <strain evidence="1 2">SH28</strain>
    </source>
</reference>
<accession>K5DD39</accession>
<sequence length="148" mass="16373">MPRRKAKAPARRFHISGQSVCTIAGKDFYLGRNDSTESLARYAVLIATYQAGGLTLPDDFSLASIEEQSLAMLNASCSGLIQSNQENAPVLVSHVTAFYREYLKEKYAEKNQDRYRGEQLADKLDSMFGDVTVTLLAVLAMDSSRVNI</sequence>
<dbReference type="EMBL" id="AMCW01000124">
    <property type="protein sequence ID" value="EKK00358.1"/>
    <property type="molecule type" value="Genomic_DNA"/>
</dbReference>
<comment type="caution">
    <text evidence="1">The sequence shown here is derived from an EMBL/GenBank/DDBJ whole genome shotgun (WGS) entry which is preliminary data.</text>
</comment>
<dbReference type="AlphaFoldDB" id="K5DD39"/>
<evidence type="ECO:0000313" key="1">
    <source>
        <dbReference type="EMBL" id="EKK00358.1"/>
    </source>
</evidence>
<gene>
    <name evidence="1" type="ORF">RBSH_04307</name>
</gene>
<protein>
    <submittedName>
        <fullName evidence="1">Uncharacterized protein</fullName>
    </submittedName>
</protein>
<dbReference type="RefSeq" id="WP_007333852.1">
    <property type="nucleotide sequence ID" value="NZ_AMCW01000124.1"/>
</dbReference>
<name>K5DD39_RHOBT</name>
<organism evidence="1 2">
    <name type="scientific">Rhodopirellula baltica SH28</name>
    <dbReference type="NCBI Taxonomy" id="993517"/>
    <lineage>
        <taxon>Bacteria</taxon>
        <taxon>Pseudomonadati</taxon>
        <taxon>Planctomycetota</taxon>
        <taxon>Planctomycetia</taxon>
        <taxon>Pirellulales</taxon>
        <taxon>Pirellulaceae</taxon>
        <taxon>Rhodopirellula</taxon>
    </lineage>
</organism>